<evidence type="ECO:0000313" key="2">
    <source>
        <dbReference type="EMBL" id="QPT10807.1"/>
    </source>
</evidence>
<dbReference type="OrthoDB" id="7582388at2"/>
<organism evidence="1 3">
    <name type="scientific">Sphingomonas paucimobilis</name>
    <name type="common">Pseudomonas paucimobilis</name>
    <dbReference type="NCBI Taxonomy" id="13689"/>
    <lineage>
        <taxon>Bacteria</taxon>
        <taxon>Pseudomonadati</taxon>
        <taxon>Pseudomonadota</taxon>
        <taxon>Alphaproteobacteria</taxon>
        <taxon>Sphingomonadales</taxon>
        <taxon>Sphingomonadaceae</taxon>
        <taxon>Sphingomonas</taxon>
    </lineage>
</organism>
<dbReference type="Proteomes" id="UP000594836">
    <property type="component" value="Chromosome"/>
</dbReference>
<sequence length="90" mass="9333">MPACAARHTDLVPPAPVAVAVEPPRPSADLLACAERPTALVEDPALLATIPAPWRRGLIGLARAAGVNADRLDRLANWVAPGSCPAKEKP</sequence>
<accession>A0A411LNP1</accession>
<dbReference type="EMBL" id="CP065713">
    <property type="protein sequence ID" value="QPT10807.1"/>
    <property type="molecule type" value="Genomic_DNA"/>
</dbReference>
<proteinExistence type="predicted"/>
<protein>
    <submittedName>
        <fullName evidence="1">Uncharacterized protein</fullName>
    </submittedName>
</protein>
<evidence type="ECO:0000313" key="3">
    <source>
        <dbReference type="Proteomes" id="UP000550136"/>
    </source>
</evidence>
<reference evidence="2 4" key="2">
    <citation type="submission" date="2020-12" db="EMBL/GenBank/DDBJ databases">
        <title>FDA dAtabase for Regulatory Grade micrObial Sequences (FDA-ARGOS): Supporting development and validation of Infectious Disease Dx tests.</title>
        <authorList>
            <person name="Sproer C."/>
            <person name="Gronow S."/>
            <person name="Severitt S."/>
            <person name="Schroder I."/>
            <person name="Tallon L."/>
            <person name="Sadzewicz L."/>
            <person name="Zhao X."/>
            <person name="Boylan J."/>
            <person name="Ott S."/>
            <person name="Bowen H."/>
            <person name="Vavikolanu K."/>
            <person name="Mehta A."/>
            <person name="Aluvathingal J."/>
            <person name="Nadendla S."/>
            <person name="Lowell S."/>
            <person name="Myers T."/>
            <person name="Yan Y."/>
            <person name="Sichtig H."/>
        </authorList>
    </citation>
    <scope>NUCLEOTIDE SEQUENCE [LARGE SCALE GENOMIC DNA]</scope>
    <source>
        <strain evidence="2 4">FDAARGOS_881</strain>
    </source>
</reference>
<dbReference type="Proteomes" id="UP000550136">
    <property type="component" value="Unassembled WGS sequence"/>
</dbReference>
<evidence type="ECO:0000313" key="4">
    <source>
        <dbReference type="Proteomes" id="UP000594836"/>
    </source>
</evidence>
<name>A0A411LNP1_SPHPI</name>
<dbReference type="EMBL" id="JABEOU010000033">
    <property type="protein sequence ID" value="NNG57490.1"/>
    <property type="molecule type" value="Genomic_DNA"/>
</dbReference>
<gene>
    <name evidence="1" type="ORF">HKX06_08890</name>
    <name evidence="2" type="ORF">I6G38_16520</name>
</gene>
<reference evidence="1 3" key="1">
    <citation type="submission" date="2020-05" db="EMBL/GenBank/DDBJ databases">
        <title>Draft Genome Sequences of Sphingomonas sp. Isolated from the International Space Station.</title>
        <authorList>
            <person name="Bijlani S."/>
            <person name="Singh N.K."/>
            <person name="Mason C.E."/>
            <person name="Wang C.C."/>
            <person name="Venkateswaran K."/>
        </authorList>
    </citation>
    <scope>NUCLEOTIDE SEQUENCE [LARGE SCALE GENOMIC DNA]</scope>
    <source>
        <strain evidence="1 3">FKI-L5-BR-P1</strain>
    </source>
</reference>
<dbReference type="AlphaFoldDB" id="A0A411LNP1"/>
<evidence type="ECO:0000313" key="1">
    <source>
        <dbReference type="EMBL" id="NNG57490.1"/>
    </source>
</evidence>